<feature type="non-terminal residue" evidence="1">
    <location>
        <position position="169"/>
    </location>
</feature>
<dbReference type="AlphaFoldDB" id="A0A0B2SEM9"/>
<feature type="non-terminal residue" evidence="1">
    <location>
        <position position="1"/>
    </location>
</feature>
<protein>
    <submittedName>
        <fullName evidence="1">Uncharacterized protein</fullName>
    </submittedName>
</protein>
<organism evidence="1">
    <name type="scientific">Glycine soja</name>
    <name type="common">Wild soybean</name>
    <dbReference type="NCBI Taxonomy" id="3848"/>
    <lineage>
        <taxon>Eukaryota</taxon>
        <taxon>Viridiplantae</taxon>
        <taxon>Streptophyta</taxon>
        <taxon>Embryophyta</taxon>
        <taxon>Tracheophyta</taxon>
        <taxon>Spermatophyta</taxon>
        <taxon>Magnoliopsida</taxon>
        <taxon>eudicotyledons</taxon>
        <taxon>Gunneridae</taxon>
        <taxon>Pentapetalae</taxon>
        <taxon>rosids</taxon>
        <taxon>fabids</taxon>
        <taxon>Fabales</taxon>
        <taxon>Fabaceae</taxon>
        <taxon>Papilionoideae</taxon>
        <taxon>50 kb inversion clade</taxon>
        <taxon>NPAAA clade</taxon>
        <taxon>indigoferoid/millettioid clade</taxon>
        <taxon>Phaseoleae</taxon>
        <taxon>Glycine</taxon>
        <taxon>Glycine subgen. Soja</taxon>
    </lineage>
</organism>
<dbReference type="PANTHER" id="PTHR36617:SF11">
    <property type="entry name" value="PROTEIN, PUTATIVE-RELATED"/>
    <property type="match status" value="1"/>
</dbReference>
<sequence>WGLMQNKGELWVRVVQSKYGGWQGMLAADRPGLESVWWRDLKKTLIHSPQGQIINSGMRWKVGCGDQTKFWEEWVCGEMSLAEKFPRLYSISLQQQSFIQQIGSYKDNGWEWNFTWRRPCFDNEIDSAAVFLNEIQDMTFPHHGPDVWEWTANPTSQYTANSAYKVLME</sequence>
<accession>A0A0B2SEM9</accession>
<name>A0A0B2SEM9_GLYSO</name>
<evidence type="ECO:0000313" key="1">
    <source>
        <dbReference type="EMBL" id="KHN45221.1"/>
    </source>
</evidence>
<reference evidence="1" key="1">
    <citation type="submission" date="2014-07" db="EMBL/GenBank/DDBJ databases">
        <title>Identification of a novel salt tolerance gene in wild soybean by whole-genome sequencing.</title>
        <authorList>
            <person name="Lam H.-M."/>
            <person name="Qi X."/>
            <person name="Li M.-W."/>
            <person name="Liu X."/>
            <person name="Xie M."/>
            <person name="Ni M."/>
            <person name="Xu X."/>
        </authorList>
    </citation>
    <scope>NUCLEOTIDE SEQUENCE [LARGE SCALE GENOMIC DNA]</scope>
    <source>
        <tissue evidence="1">Root</tissue>
    </source>
</reference>
<dbReference type="EMBL" id="KN642567">
    <property type="protein sequence ID" value="KHN45221.1"/>
    <property type="molecule type" value="Genomic_DNA"/>
</dbReference>
<dbReference type="PANTHER" id="PTHR36617">
    <property type="entry name" value="PROTEIN, PUTATIVE-RELATED"/>
    <property type="match status" value="1"/>
</dbReference>
<proteinExistence type="predicted"/>
<dbReference type="Proteomes" id="UP000053555">
    <property type="component" value="Unassembled WGS sequence"/>
</dbReference>
<gene>
    <name evidence="1" type="ORF">glysoja_043538</name>
</gene>